<feature type="compositionally biased region" description="Low complexity" evidence="1">
    <location>
        <begin position="106"/>
        <end position="115"/>
    </location>
</feature>
<evidence type="ECO:0000256" key="1">
    <source>
        <dbReference type="SAM" id="MobiDB-lite"/>
    </source>
</evidence>
<reference evidence="2" key="1">
    <citation type="submission" date="2021-12" db="EMBL/GenBank/DDBJ databases">
        <authorList>
            <person name="Martin H S."/>
        </authorList>
    </citation>
    <scope>NUCLEOTIDE SEQUENCE</scope>
</reference>
<evidence type="ECO:0000313" key="2">
    <source>
        <dbReference type="EMBL" id="CAH0713473.1"/>
    </source>
</evidence>
<feature type="non-terminal residue" evidence="2">
    <location>
        <position position="157"/>
    </location>
</feature>
<keyword evidence="3" id="KW-1185">Reference proteome</keyword>
<feature type="compositionally biased region" description="Basic and acidic residues" evidence="1">
    <location>
        <begin position="125"/>
        <end position="134"/>
    </location>
</feature>
<dbReference type="EMBL" id="OV170221">
    <property type="protein sequence ID" value="CAH0713473.1"/>
    <property type="molecule type" value="Genomic_DNA"/>
</dbReference>
<dbReference type="AlphaFoldDB" id="A0A8J9V054"/>
<protein>
    <submittedName>
        <fullName evidence="2">Uncharacterized protein</fullName>
    </submittedName>
</protein>
<dbReference type="OrthoDB" id="7471042at2759"/>
<gene>
    <name evidence="2" type="ORF">BINO364_LOCUS636</name>
</gene>
<feature type="compositionally biased region" description="Basic residues" evidence="1">
    <location>
        <begin position="96"/>
        <end position="105"/>
    </location>
</feature>
<organism evidence="2 3">
    <name type="scientific">Brenthis ino</name>
    <name type="common">lesser marbled fritillary</name>
    <dbReference type="NCBI Taxonomy" id="405034"/>
    <lineage>
        <taxon>Eukaryota</taxon>
        <taxon>Metazoa</taxon>
        <taxon>Ecdysozoa</taxon>
        <taxon>Arthropoda</taxon>
        <taxon>Hexapoda</taxon>
        <taxon>Insecta</taxon>
        <taxon>Pterygota</taxon>
        <taxon>Neoptera</taxon>
        <taxon>Endopterygota</taxon>
        <taxon>Lepidoptera</taxon>
        <taxon>Glossata</taxon>
        <taxon>Ditrysia</taxon>
        <taxon>Papilionoidea</taxon>
        <taxon>Nymphalidae</taxon>
        <taxon>Heliconiinae</taxon>
        <taxon>Argynnini</taxon>
        <taxon>Brenthis</taxon>
    </lineage>
</organism>
<feature type="region of interest" description="Disordered" evidence="1">
    <location>
        <begin position="96"/>
        <end position="134"/>
    </location>
</feature>
<dbReference type="Proteomes" id="UP000838878">
    <property type="component" value="Chromosome 1"/>
</dbReference>
<name>A0A8J9V054_9NEOP</name>
<sequence length="157" mass="17945">MYAINSPSNSAVLNTAISRGDFPRWRRPHHTTLEHCTMNPPIEHHHTYTFPNDNAAKQKKTGVLRRSWYFFVESWQRRAGGRTDARSVRAALIGRVRRRPSRRATRSSNRASSRSPRPHPGVLLNERRGSRARDVARVTRPGTCHMSSVCALLTPIR</sequence>
<proteinExistence type="predicted"/>
<evidence type="ECO:0000313" key="3">
    <source>
        <dbReference type="Proteomes" id="UP000838878"/>
    </source>
</evidence>
<accession>A0A8J9V054</accession>